<sequence>MKKLLTLLSTLLIIGAANASVSGGLGLDSDVLDDLQKQTIVVKAEEQKNKRASWNNVRNSCSDDPSCIYRELKQRYH</sequence>
<evidence type="ECO:0000313" key="2">
    <source>
        <dbReference type="EMBL" id="GAM65186.1"/>
    </source>
</evidence>
<proteinExistence type="predicted"/>
<evidence type="ECO:0000256" key="1">
    <source>
        <dbReference type="SAM" id="SignalP"/>
    </source>
</evidence>
<protein>
    <recommendedName>
        <fullName evidence="4">Secreted protein</fullName>
    </recommendedName>
</protein>
<feature type="signal peptide" evidence="1">
    <location>
        <begin position="1"/>
        <end position="19"/>
    </location>
</feature>
<reference evidence="2 3" key="1">
    <citation type="submission" date="2015-01" db="EMBL/GenBank/DDBJ databases">
        <title>Vibrio sp. C5 JCM 19232 whole genome shotgun sequence.</title>
        <authorList>
            <person name="Sawabe T."/>
            <person name="Meirelles P."/>
            <person name="Feng G."/>
            <person name="Sayaka M."/>
            <person name="Hattori M."/>
            <person name="Ohkuma M."/>
        </authorList>
    </citation>
    <scope>NUCLEOTIDE SEQUENCE [LARGE SCALE GENOMIC DNA]</scope>
    <source>
        <strain evidence="2 3">JCM19232</strain>
    </source>
</reference>
<evidence type="ECO:0000313" key="3">
    <source>
        <dbReference type="Proteomes" id="UP000031670"/>
    </source>
</evidence>
<dbReference type="EMBL" id="BBSA01000017">
    <property type="protein sequence ID" value="GAM65186.1"/>
    <property type="molecule type" value="Genomic_DNA"/>
</dbReference>
<comment type="caution">
    <text evidence="2">The sequence shown here is derived from an EMBL/GenBank/DDBJ whole genome shotgun (WGS) entry which is preliminary data.</text>
</comment>
<accession>A0A0B8PFT2</accession>
<organism evidence="2 3">
    <name type="scientific">Vibrio ishigakensis</name>
    <dbReference type="NCBI Taxonomy" id="1481914"/>
    <lineage>
        <taxon>Bacteria</taxon>
        <taxon>Pseudomonadati</taxon>
        <taxon>Pseudomonadota</taxon>
        <taxon>Gammaproteobacteria</taxon>
        <taxon>Vibrionales</taxon>
        <taxon>Vibrionaceae</taxon>
        <taxon>Vibrio</taxon>
    </lineage>
</organism>
<dbReference type="AlphaFoldDB" id="A0A0B8PFT2"/>
<dbReference type="Proteomes" id="UP000031670">
    <property type="component" value="Unassembled WGS sequence"/>
</dbReference>
<feature type="chain" id="PRO_5002139919" description="Secreted protein" evidence="1">
    <location>
        <begin position="20"/>
        <end position="77"/>
    </location>
</feature>
<evidence type="ECO:0008006" key="4">
    <source>
        <dbReference type="Google" id="ProtNLM"/>
    </source>
</evidence>
<reference evidence="2 3" key="2">
    <citation type="submission" date="2015-01" db="EMBL/GenBank/DDBJ databases">
        <authorList>
            <consortium name="NBRP consortium"/>
            <person name="Sawabe T."/>
            <person name="Meirelles P."/>
            <person name="Feng G."/>
            <person name="Sayaka M."/>
            <person name="Hattori M."/>
            <person name="Ohkuma M."/>
        </authorList>
    </citation>
    <scope>NUCLEOTIDE SEQUENCE [LARGE SCALE GENOMIC DNA]</scope>
    <source>
        <strain evidence="2 3">JCM19232</strain>
    </source>
</reference>
<name>A0A0B8PFT2_9VIBR</name>
<gene>
    <name evidence="2" type="ORF">JCM19232_2061</name>
</gene>
<keyword evidence="1" id="KW-0732">Signal</keyword>